<dbReference type="SUPFAM" id="SSF50129">
    <property type="entry name" value="GroES-like"/>
    <property type="match status" value="1"/>
</dbReference>
<keyword evidence="3" id="KW-1185">Reference proteome</keyword>
<dbReference type="InterPro" id="IPR011032">
    <property type="entry name" value="GroES-like_sf"/>
</dbReference>
<evidence type="ECO:0000313" key="2">
    <source>
        <dbReference type="EMBL" id="RBP98285.1"/>
    </source>
</evidence>
<reference evidence="2 3" key="1">
    <citation type="submission" date="2017-10" db="EMBL/GenBank/DDBJ databases">
        <title>Bifidobacterium xylocopum sp. nov. and Bifidobacterium aemilianum sp. nov., from the carpenter bee (Xylocopa violacea) digestive tract.</title>
        <authorList>
            <person name="Alberoni D."/>
            <person name="Baffoni L."/>
            <person name="Di Gioia D."/>
            <person name="Gaggia F."/>
            <person name="Biavati B."/>
        </authorList>
    </citation>
    <scope>NUCLEOTIDE SEQUENCE [LARGE SCALE GENOMIC DNA]</scope>
    <source>
        <strain evidence="2 3">XV10</strain>
    </source>
</reference>
<evidence type="ECO:0000313" key="3">
    <source>
        <dbReference type="Proteomes" id="UP000252530"/>
    </source>
</evidence>
<feature type="domain" description="Alcohol dehydrogenase-like N-terminal" evidence="1">
    <location>
        <begin position="2"/>
        <end position="41"/>
    </location>
</feature>
<evidence type="ECO:0000259" key="1">
    <source>
        <dbReference type="Pfam" id="PF08240"/>
    </source>
</evidence>
<accession>A0A366K973</accession>
<dbReference type="Proteomes" id="UP000252530">
    <property type="component" value="Unassembled WGS sequence"/>
</dbReference>
<dbReference type="EMBL" id="PDCG01000002">
    <property type="protein sequence ID" value="RBP98285.1"/>
    <property type="molecule type" value="Genomic_DNA"/>
</dbReference>
<dbReference type="Gene3D" id="3.90.180.10">
    <property type="entry name" value="Medium-chain alcohol dehydrogenases, catalytic domain"/>
    <property type="match status" value="1"/>
</dbReference>
<dbReference type="Pfam" id="PF08240">
    <property type="entry name" value="ADH_N"/>
    <property type="match status" value="1"/>
</dbReference>
<name>A0A366K973_9BIFI</name>
<dbReference type="OrthoDB" id="334894at2"/>
<organism evidence="2 3">
    <name type="scientific">Bifidobacterium aemilianum</name>
    <dbReference type="NCBI Taxonomy" id="2493120"/>
    <lineage>
        <taxon>Bacteria</taxon>
        <taxon>Bacillati</taxon>
        <taxon>Actinomycetota</taxon>
        <taxon>Actinomycetes</taxon>
        <taxon>Bifidobacteriales</taxon>
        <taxon>Bifidobacteriaceae</taxon>
        <taxon>Bifidobacterium</taxon>
    </lineage>
</organism>
<comment type="caution">
    <text evidence="2">The sequence shown here is derived from an EMBL/GenBank/DDBJ whole genome shotgun (WGS) entry which is preliminary data.</text>
</comment>
<protein>
    <recommendedName>
        <fullName evidence="1">Alcohol dehydrogenase-like N-terminal domain-containing protein</fullName>
    </recommendedName>
</protein>
<dbReference type="AlphaFoldDB" id="A0A366K973"/>
<gene>
    <name evidence="2" type="ORF">CRD60_03065</name>
</gene>
<sequence>MVEQVGTGVSDFKPGDQVVIGFTSCGGCKYCRKGLTGACERFPELNRAGP</sequence>
<dbReference type="InterPro" id="IPR013154">
    <property type="entry name" value="ADH-like_N"/>
</dbReference>
<proteinExistence type="predicted"/>